<dbReference type="GO" id="GO:0006281">
    <property type="term" value="P:DNA repair"/>
    <property type="evidence" value="ECO:0007669"/>
    <property type="project" value="UniProtKB-KW"/>
</dbReference>
<dbReference type="PANTHER" id="PTHR10333:SF100">
    <property type="entry name" value="CHROMATIN MODIFICATION-RELATED PROTEIN YNG2"/>
    <property type="match status" value="1"/>
</dbReference>
<comment type="function">
    <text evidence="12">Component of the NuA4 histone acetyltransferase complex which is involved in transcriptional activation of selected genes principally by acetylation of nucleosomal histone H4 and H2A. The NuA4 complex is also involved in DNA repair. Involved in cell cycle progression and meiosis.</text>
</comment>
<keyword evidence="5 15" id="KW-0863">Zinc-finger</keyword>
<feature type="binding site" evidence="14">
    <location>
        <position position="379"/>
    </location>
    <ligand>
        <name>Zn(2+)</name>
        <dbReference type="ChEBI" id="CHEBI:29105"/>
        <label>1</label>
    </ligand>
</feature>
<comment type="domain">
    <text evidence="16">The PHD-type zinc finger mediates the binding to H3K4me3.</text>
</comment>
<dbReference type="EMBL" id="NKHZ01000017">
    <property type="protein sequence ID" value="PNS20816.1"/>
    <property type="molecule type" value="Genomic_DNA"/>
</dbReference>
<dbReference type="STRING" id="2082308.A0A2K1R0L5"/>
<gene>
    <name evidence="19" type="ORF">CAC42_2747</name>
</gene>
<evidence type="ECO:0000256" key="4">
    <source>
        <dbReference type="ARBA" id="ARBA00022763"/>
    </source>
</evidence>
<reference evidence="19 20" key="1">
    <citation type="submission" date="2017-06" db="EMBL/GenBank/DDBJ databases">
        <title>Draft genome sequence of a variant of Elsinoe murrayae.</title>
        <authorList>
            <person name="Cheng Q."/>
        </authorList>
    </citation>
    <scope>NUCLEOTIDE SEQUENCE [LARGE SCALE GENOMIC DNA]</scope>
    <source>
        <strain evidence="19 20">CQ-2017a</strain>
    </source>
</reference>
<evidence type="ECO:0000256" key="5">
    <source>
        <dbReference type="ARBA" id="ARBA00022771"/>
    </source>
</evidence>
<feature type="region of interest" description="Disordered" evidence="17">
    <location>
        <begin position="178"/>
        <end position="372"/>
    </location>
</feature>
<proteinExistence type="inferred from homology"/>
<feature type="compositionally biased region" description="Polar residues" evidence="17">
    <location>
        <begin position="321"/>
        <end position="334"/>
    </location>
</feature>
<evidence type="ECO:0000256" key="8">
    <source>
        <dbReference type="ARBA" id="ARBA00023204"/>
    </source>
</evidence>
<keyword evidence="4" id="KW-0227">DNA damage</keyword>
<keyword evidence="10" id="KW-0469">Meiosis</keyword>
<keyword evidence="7 16" id="KW-0156">Chromatin regulator</keyword>
<feature type="site" description="Histone H3K4me3 binding" evidence="13">
    <location>
        <position position="399"/>
    </location>
</feature>
<evidence type="ECO:0000256" key="6">
    <source>
        <dbReference type="ARBA" id="ARBA00022833"/>
    </source>
</evidence>
<feature type="binding site" evidence="14">
    <location>
        <position position="417"/>
    </location>
    <ligand>
        <name>Zn(2+)</name>
        <dbReference type="ChEBI" id="CHEBI:29105"/>
        <label>2</label>
    </ligand>
</feature>
<dbReference type="GO" id="GO:0008270">
    <property type="term" value="F:zinc ion binding"/>
    <property type="evidence" value="ECO:0007669"/>
    <property type="project" value="UniProtKB-KW"/>
</dbReference>
<dbReference type="PROSITE" id="PS01359">
    <property type="entry name" value="ZF_PHD_1"/>
    <property type="match status" value="1"/>
</dbReference>
<dbReference type="GO" id="GO:0035267">
    <property type="term" value="C:NuA4 histone acetyltransferase complex"/>
    <property type="evidence" value="ECO:0007669"/>
    <property type="project" value="TreeGrafter"/>
</dbReference>
<keyword evidence="20" id="KW-1185">Reference proteome</keyword>
<feature type="binding site" evidence="14">
    <location>
        <position position="420"/>
    </location>
    <ligand>
        <name>Zn(2+)</name>
        <dbReference type="ChEBI" id="CHEBI:29105"/>
        <label>2</label>
    </ligand>
</feature>
<dbReference type="CDD" id="cd16858">
    <property type="entry name" value="ING_ING3_Yng2p"/>
    <property type="match status" value="1"/>
</dbReference>
<keyword evidence="6 14" id="KW-0862">Zinc</keyword>
<dbReference type="InterPro" id="IPR024610">
    <property type="entry name" value="ING_N_histone-binding"/>
</dbReference>
<dbReference type="OrthoDB" id="2505961at2759"/>
<feature type="domain" description="PHD-type" evidence="18">
    <location>
        <begin position="374"/>
        <end position="423"/>
    </location>
</feature>
<accession>A0A2K1R0L5</accession>
<evidence type="ECO:0000313" key="20">
    <source>
        <dbReference type="Proteomes" id="UP000243797"/>
    </source>
</evidence>
<evidence type="ECO:0000256" key="9">
    <source>
        <dbReference type="ARBA" id="ARBA00023242"/>
    </source>
</evidence>
<evidence type="ECO:0000256" key="15">
    <source>
        <dbReference type="PROSITE-ProRule" id="PRU00146"/>
    </source>
</evidence>
<feature type="compositionally biased region" description="Polar residues" evidence="17">
    <location>
        <begin position="225"/>
        <end position="261"/>
    </location>
</feature>
<dbReference type="PANTHER" id="PTHR10333">
    <property type="entry name" value="INHIBITOR OF GROWTH PROTEIN"/>
    <property type="match status" value="1"/>
</dbReference>
<evidence type="ECO:0000256" key="12">
    <source>
        <dbReference type="ARBA" id="ARBA00037044"/>
    </source>
</evidence>
<feature type="compositionally biased region" description="Low complexity" evidence="17">
    <location>
        <begin position="272"/>
        <end position="283"/>
    </location>
</feature>
<evidence type="ECO:0000313" key="19">
    <source>
        <dbReference type="EMBL" id="PNS20816.1"/>
    </source>
</evidence>
<dbReference type="AlphaFoldDB" id="A0A2K1R0L5"/>
<dbReference type="CDD" id="cd15505">
    <property type="entry name" value="PHD_ING"/>
    <property type="match status" value="1"/>
</dbReference>
<feature type="compositionally biased region" description="Low complexity" evidence="17">
    <location>
        <begin position="305"/>
        <end position="320"/>
    </location>
</feature>
<feature type="site" description="Histone H3K4me3 binding" evidence="13">
    <location>
        <position position="391"/>
    </location>
</feature>
<feature type="site" description="Histone H3K4me3 binding" evidence="13">
    <location>
        <position position="387"/>
    </location>
</feature>
<feature type="binding site" evidence="14">
    <location>
        <position position="404"/>
    </location>
    <ligand>
        <name>Zn(2+)</name>
        <dbReference type="ChEBI" id="CHEBI:29105"/>
        <label>1</label>
    </ligand>
</feature>
<dbReference type="InterPro" id="IPR001965">
    <property type="entry name" value="Znf_PHD"/>
</dbReference>
<dbReference type="Gene3D" id="6.10.140.1740">
    <property type="match status" value="1"/>
</dbReference>
<feature type="compositionally biased region" description="Polar residues" evidence="17">
    <location>
        <begin position="180"/>
        <end position="193"/>
    </location>
</feature>
<evidence type="ECO:0000256" key="10">
    <source>
        <dbReference type="ARBA" id="ARBA00023254"/>
    </source>
</evidence>
<dbReference type="PROSITE" id="PS50016">
    <property type="entry name" value="ZF_PHD_2"/>
    <property type="match status" value="1"/>
</dbReference>
<dbReference type="GO" id="GO:0005634">
    <property type="term" value="C:nucleus"/>
    <property type="evidence" value="ECO:0007669"/>
    <property type="project" value="UniProtKB-SubCell"/>
</dbReference>
<feature type="binding site" evidence="14">
    <location>
        <position position="401"/>
    </location>
    <ligand>
        <name>Zn(2+)</name>
        <dbReference type="ChEBI" id="CHEBI:29105"/>
        <label>1</label>
    </ligand>
</feature>
<dbReference type="Pfam" id="PF12998">
    <property type="entry name" value="ING"/>
    <property type="match status" value="1"/>
</dbReference>
<feature type="compositionally biased region" description="Acidic residues" evidence="17">
    <location>
        <begin position="356"/>
        <end position="372"/>
    </location>
</feature>
<dbReference type="GO" id="GO:0006325">
    <property type="term" value="P:chromatin organization"/>
    <property type="evidence" value="ECO:0007669"/>
    <property type="project" value="UniProtKB-KW"/>
</dbReference>
<dbReference type="GO" id="GO:0006355">
    <property type="term" value="P:regulation of DNA-templated transcription"/>
    <property type="evidence" value="ECO:0007669"/>
    <property type="project" value="TreeGrafter"/>
</dbReference>
<keyword evidence="11" id="KW-0131">Cell cycle</keyword>
<dbReference type="InParanoid" id="A0A2K1R0L5"/>
<comment type="caution">
    <text evidence="19">The sequence shown here is derived from an EMBL/GenBank/DDBJ whole genome shotgun (WGS) entry which is preliminary data.</text>
</comment>
<name>A0A2K1R0L5_9PEZI</name>
<dbReference type="InterPro" id="IPR019787">
    <property type="entry name" value="Znf_PHD-finger"/>
</dbReference>
<feature type="site" description="Histone H3K4me3 binding" evidence="13">
    <location>
        <position position="376"/>
    </location>
</feature>
<feature type="compositionally biased region" description="Basic and acidic residues" evidence="17">
    <location>
        <begin position="202"/>
        <end position="211"/>
    </location>
</feature>
<protein>
    <recommendedName>
        <fullName evidence="16">Chromatin modification-related protein</fullName>
    </recommendedName>
</protein>
<evidence type="ECO:0000256" key="13">
    <source>
        <dbReference type="PIRSR" id="PIRSR628651-50"/>
    </source>
</evidence>
<dbReference type="InterPro" id="IPR013083">
    <property type="entry name" value="Znf_RING/FYVE/PHD"/>
</dbReference>
<feature type="binding site" evidence="14">
    <location>
        <position position="395"/>
    </location>
    <ligand>
        <name>Zn(2+)</name>
        <dbReference type="ChEBI" id="CHEBI:29105"/>
        <label>2</label>
    </ligand>
</feature>
<dbReference type="SMART" id="SM01408">
    <property type="entry name" value="ING"/>
    <property type="match status" value="1"/>
</dbReference>
<evidence type="ECO:0000259" key="18">
    <source>
        <dbReference type="PROSITE" id="PS50016"/>
    </source>
</evidence>
<evidence type="ECO:0000256" key="16">
    <source>
        <dbReference type="RuleBase" id="RU361213"/>
    </source>
</evidence>
<evidence type="ECO:0000256" key="17">
    <source>
        <dbReference type="SAM" id="MobiDB-lite"/>
    </source>
</evidence>
<feature type="binding site" evidence="14">
    <location>
        <position position="390"/>
    </location>
    <ligand>
        <name>Zn(2+)</name>
        <dbReference type="ChEBI" id="CHEBI:29105"/>
        <label>2</label>
    </ligand>
</feature>
<evidence type="ECO:0000256" key="7">
    <source>
        <dbReference type="ARBA" id="ARBA00022853"/>
    </source>
</evidence>
<comment type="similarity">
    <text evidence="2 16">Belongs to the ING family.</text>
</comment>
<evidence type="ECO:0000256" key="2">
    <source>
        <dbReference type="ARBA" id="ARBA00010210"/>
    </source>
</evidence>
<evidence type="ECO:0000256" key="1">
    <source>
        <dbReference type="ARBA" id="ARBA00004123"/>
    </source>
</evidence>
<evidence type="ECO:0000256" key="11">
    <source>
        <dbReference type="ARBA" id="ARBA00023306"/>
    </source>
</evidence>
<dbReference type="Gene3D" id="3.30.40.10">
    <property type="entry name" value="Zinc/RING finger domain, C3HC4 (zinc finger)"/>
    <property type="match status" value="1"/>
</dbReference>
<evidence type="ECO:0000256" key="14">
    <source>
        <dbReference type="PIRSR" id="PIRSR628651-51"/>
    </source>
</evidence>
<dbReference type="SMART" id="SM00249">
    <property type="entry name" value="PHD"/>
    <property type="match status" value="1"/>
</dbReference>
<comment type="function">
    <text evidence="16">Component of an histone acetyltransferase complex.</text>
</comment>
<sequence>MANADDAATVLEQFTHDVANLPAEIAHLLEEIRAKDETIAQCRDAIVSRDNALQRHIKQHGSNAKHPKEDTFVKIVTENYNRMDALQKEKLALSQKMMIVLERQIKRFDVKLRDLQATDQFPRDPSLPSLLQPSSGNAIPPLSGVSTPLQTVSVNSAQGGTTNIANAAIARLAQATRTTPGVTTSNPILTQPHLNVPSAGRSPRETSADASKRRRLNASLGSLPVASSSLRQTSTGPASTPKASTPGASSRAGSVQPTKPAQTRKAPGQKKAALPSTSSTSAAGRKRVRASMLPSKKGDRRRQLAGRSGRGSPSASPTPSDSHASVSPTPSAQPSDIGAADKKKASGSVKQKTEPTSDDEDATQAEAGEEDDTEVYCTCQRTSFGDMVGCDNLDCKYQWFHWTCVGLKDTPEGEWLCPICSKLPRDQIKIQED</sequence>
<feature type="binding site" evidence="14">
    <location>
        <position position="377"/>
    </location>
    <ligand>
        <name>Zn(2+)</name>
        <dbReference type="ChEBI" id="CHEBI:29105"/>
        <label>1</label>
    </ligand>
</feature>
<feature type="compositionally biased region" description="Low complexity" evidence="17">
    <location>
        <begin position="126"/>
        <end position="135"/>
    </location>
</feature>
<evidence type="ECO:0000256" key="3">
    <source>
        <dbReference type="ARBA" id="ARBA00022723"/>
    </source>
</evidence>
<comment type="subunit">
    <text evidence="16">Component of an histone acetyltransferase complex. Interacts with H3K4me3 and to a lesser extent with H3K4me2.</text>
</comment>
<comment type="subcellular location">
    <subcellularLocation>
        <location evidence="1 16">Nucleus</location>
    </subcellularLocation>
</comment>
<keyword evidence="3 14" id="KW-0479">Metal-binding</keyword>
<keyword evidence="8" id="KW-0234">DNA repair</keyword>
<keyword evidence="9 16" id="KW-0539">Nucleus</keyword>
<dbReference type="InterPro" id="IPR011011">
    <property type="entry name" value="Znf_FYVE_PHD"/>
</dbReference>
<dbReference type="InterPro" id="IPR028651">
    <property type="entry name" value="ING_fam"/>
</dbReference>
<feature type="region of interest" description="Disordered" evidence="17">
    <location>
        <begin position="121"/>
        <end position="144"/>
    </location>
</feature>
<organism evidence="19 20">
    <name type="scientific">Sphaceloma murrayae</name>
    <dbReference type="NCBI Taxonomy" id="2082308"/>
    <lineage>
        <taxon>Eukaryota</taxon>
        <taxon>Fungi</taxon>
        <taxon>Dikarya</taxon>
        <taxon>Ascomycota</taxon>
        <taxon>Pezizomycotina</taxon>
        <taxon>Dothideomycetes</taxon>
        <taxon>Dothideomycetidae</taxon>
        <taxon>Myriangiales</taxon>
        <taxon>Elsinoaceae</taxon>
        <taxon>Sphaceloma</taxon>
    </lineage>
</organism>
<dbReference type="InterPro" id="IPR019786">
    <property type="entry name" value="Zinc_finger_PHD-type_CS"/>
</dbReference>
<dbReference type="GO" id="GO:0051321">
    <property type="term" value="P:meiotic cell cycle"/>
    <property type="evidence" value="ECO:0007669"/>
    <property type="project" value="UniProtKB-KW"/>
</dbReference>
<dbReference type="Proteomes" id="UP000243797">
    <property type="component" value="Unassembled WGS sequence"/>
</dbReference>
<dbReference type="SUPFAM" id="SSF57903">
    <property type="entry name" value="FYVE/PHD zinc finger"/>
    <property type="match status" value="1"/>
</dbReference>